<proteinExistence type="predicted"/>
<gene>
    <name evidence="2" type="ORF">DERF_006632</name>
</gene>
<feature type="compositionally biased region" description="Low complexity" evidence="1">
    <location>
        <begin position="19"/>
        <end position="29"/>
    </location>
</feature>
<accession>A0A922HZQ1</accession>
<protein>
    <submittedName>
        <fullName evidence="2">Uncharacterized protein</fullName>
    </submittedName>
</protein>
<dbReference type="Proteomes" id="UP000790347">
    <property type="component" value="Unassembled WGS sequence"/>
</dbReference>
<reference evidence="2" key="1">
    <citation type="submission" date="2013-05" db="EMBL/GenBank/DDBJ databases">
        <authorList>
            <person name="Yim A.K.Y."/>
            <person name="Chan T.F."/>
            <person name="Ji K.M."/>
            <person name="Liu X.Y."/>
            <person name="Zhou J.W."/>
            <person name="Li R.Q."/>
            <person name="Yang K.Y."/>
            <person name="Li J."/>
            <person name="Li M."/>
            <person name="Law P.T.W."/>
            <person name="Wu Y.L."/>
            <person name="Cai Z.L."/>
            <person name="Qin H."/>
            <person name="Bao Y."/>
            <person name="Leung R.K.K."/>
            <person name="Ng P.K.S."/>
            <person name="Zou J."/>
            <person name="Zhong X.J."/>
            <person name="Ran P.X."/>
            <person name="Zhong N.S."/>
            <person name="Liu Z.G."/>
            <person name="Tsui S.K.W."/>
        </authorList>
    </citation>
    <scope>NUCLEOTIDE SEQUENCE</scope>
    <source>
        <strain evidence="2">Derf</strain>
        <tissue evidence="2">Whole organism</tissue>
    </source>
</reference>
<evidence type="ECO:0000256" key="1">
    <source>
        <dbReference type="SAM" id="MobiDB-lite"/>
    </source>
</evidence>
<reference evidence="2" key="2">
    <citation type="journal article" date="2022" name="Res Sq">
        <title>Comparative Genomics Reveals Insights into the Divergent Evolution of Astigmatic Mites and Household Pest Adaptations.</title>
        <authorList>
            <person name="Xiong Q."/>
            <person name="Wan A.T.-Y."/>
            <person name="Liu X.-Y."/>
            <person name="Fung C.S.-H."/>
            <person name="Xiao X."/>
            <person name="Malainual N."/>
            <person name="Hou J."/>
            <person name="Wang L."/>
            <person name="Wang M."/>
            <person name="Yang K."/>
            <person name="Cui Y."/>
            <person name="Leung E."/>
            <person name="Nong W."/>
            <person name="Shin S.-K."/>
            <person name="Au S."/>
            <person name="Jeong K.Y."/>
            <person name="Chew F.T."/>
            <person name="Hui J."/>
            <person name="Leung T.F."/>
            <person name="Tungtrongchitr A."/>
            <person name="Zhong N."/>
            <person name="Liu Z."/>
            <person name="Tsui S."/>
        </authorList>
    </citation>
    <scope>NUCLEOTIDE SEQUENCE</scope>
    <source>
        <strain evidence="2">Derf</strain>
        <tissue evidence="2">Whole organism</tissue>
    </source>
</reference>
<evidence type="ECO:0000313" key="3">
    <source>
        <dbReference type="Proteomes" id="UP000790347"/>
    </source>
</evidence>
<dbReference type="EMBL" id="ASGP02000003">
    <property type="protein sequence ID" value="KAH9515858.1"/>
    <property type="molecule type" value="Genomic_DNA"/>
</dbReference>
<sequence>MNDSLMSNYSMIRFKRRLNNNNNNNDNDNAAYTQSPSSNHHYQVFKFNQIIVYWWQ</sequence>
<name>A0A922HZQ1_DERFA</name>
<keyword evidence="3" id="KW-1185">Reference proteome</keyword>
<evidence type="ECO:0000313" key="2">
    <source>
        <dbReference type="EMBL" id="KAH9515858.1"/>
    </source>
</evidence>
<feature type="region of interest" description="Disordered" evidence="1">
    <location>
        <begin position="17"/>
        <end position="36"/>
    </location>
</feature>
<comment type="caution">
    <text evidence="2">The sequence shown here is derived from an EMBL/GenBank/DDBJ whole genome shotgun (WGS) entry which is preliminary data.</text>
</comment>
<organism evidence="2 3">
    <name type="scientific">Dermatophagoides farinae</name>
    <name type="common">American house dust mite</name>
    <dbReference type="NCBI Taxonomy" id="6954"/>
    <lineage>
        <taxon>Eukaryota</taxon>
        <taxon>Metazoa</taxon>
        <taxon>Ecdysozoa</taxon>
        <taxon>Arthropoda</taxon>
        <taxon>Chelicerata</taxon>
        <taxon>Arachnida</taxon>
        <taxon>Acari</taxon>
        <taxon>Acariformes</taxon>
        <taxon>Sarcoptiformes</taxon>
        <taxon>Astigmata</taxon>
        <taxon>Psoroptidia</taxon>
        <taxon>Analgoidea</taxon>
        <taxon>Pyroglyphidae</taxon>
        <taxon>Dermatophagoidinae</taxon>
        <taxon>Dermatophagoides</taxon>
    </lineage>
</organism>
<dbReference type="AlphaFoldDB" id="A0A922HZQ1"/>